<keyword evidence="3" id="KW-1185">Reference proteome</keyword>
<dbReference type="Proteomes" id="UP000220922">
    <property type="component" value="Unassembled WGS sequence"/>
</dbReference>
<reference evidence="2 3" key="1">
    <citation type="submission" date="2016-05" db="EMBL/GenBank/DDBJ databases">
        <authorList>
            <person name="Lavstsen T."/>
            <person name="Jespersen J.S."/>
        </authorList>
    </citation>
    <scope>NUCLEOTIDE SEQUENCE [LARGE SCALE GENOMIC DNA]</scope>
    <source>
        <strain evidence="2 3">B7-9</strain>
    </source>
</reference>
<evidence type="ECO:0000256" key="1">
    <source>
        <dbReference type="SAM" id="MobiDB-lite"/>
    </source>
</evidence>
<dbReference type="RefSeq" id="WP_245860348.1">
    <property type="nucleotide sequence ID" value="NZ_LYXE01000050.1"/>
</dbReference>
<organism evidence="2 3">
    <name type="scientific">Candidatus Chloroploca asiatica</name>
    <dbReference type="NCBI Taxonomy" id="1506545"/>
    <lineage>
        <taxon>Bacteria</taxon>
        <taxon>Bacillati</taxon>
        <taxon>Chloroflexota</taxon>
        <taxon>Chloroflexia</taxon>
        <taxon>Chloroflexales</taxon>
        <taxon>Chloroflexineae</taxon>
        <taxon>Oscillochloridaceae</taxon>
        <taxon>Candidatus Chloroploca</taxon>
    </lineage>
</organism>
<dbReference type="EMBL" id="LYXE01000050">
    <property type="protein sequence ID" value="PDW00225.1"/>
    <property type="molecule type" value="Genomic_DNA"/>
</dbReference>
<proteinExistence type="predicted"/>
<evidence type="ECO:0000313" key="2">
    <source>
        <dbReference type="EMBL" id="PDW00225.1"/>
    </source>
</evidence>
<feature type="region of interest" description="Disordered" evidence="1">
    <location>
        <begin position="14"/>
        <end position="36"/>
    </location>
</feature>
<gene>
    <name evidence="2" type="ORF">A9Q02_10415</name>
</gene>
<sequence>MKAQIAAAEHQRCSARAVGADSDLPGAPPTEPDGTEDALSVAFLPTVPDEAAQQRLLALQTVLDDLHVSGREVYWRCHTKVSASTFSGARLEQALGMPATVDGAAGIATERMLGCQGASLCISMRRTHVMANFPHVRIGDDFVAS</sequence>
<accession>A0A2H3L9Z4</accession>
<comment type="caution">
    <text evidence="2">The sequence shown here is derived from an EMBL/GenBank/DDBJ whole genome shotgun (WGS) entry which is preliminary data.</text>
</comment>
<name>A0A2H3L9Z4_9CHLR</name>
<dbReference type="AlphaFoldDB" id="A0A2H3L9Z4"/>
<protein>
    <submittedName>
        <fullName evidence="2">Uncharacterized protein</fullName>
    </submittedName>
</protein>
<evidence type="ECO:0000313" key="3">
    <source>
        <dbReference type="Proteomes" id="UP000220922"/>
    </source>
</evidence>